<dbReference type="EMBL" id="JABWUV010000007">
    <property type="protein sequence ID" value="KAF6341436.1"/>
    <property type="molecule type" value="Genomic_DNA"/>
</dbReference>
<accession>A0A7J7WW28</accession>
<reference evidence="2 3" key="1">
    <citation type="journal article" date="2020" name="Nature">
        <title>Six reference-quality genomes reveal evolution of bat adaptations.</title>
        <authorList>
            <person name="Jebb D."/>
            <person name="Huang Z."/>
            <person name="Pippel M."/>
            <person name="Hughes G.M."/>
            <person name="Lavrichenko K."/>
            <person name="Devanna P."/>
            <person name="Winkler S."/>
            <person name="Jermiin L.S."/>
            <person name="Skirmuntt E.C."/>
            <person name="Katzourakis A."/>
            <person name="Burkitt-Gray L."/>
            <person name="Ray D.A."/>
            <person name="Sullivan K.A.M."/>
            <person name="Roscito J.G."/>
            <person name="Kirilenko B.M."/>
            <person name="Davalos L.M."/>
            <person name="Corthals A.P."/>
            <person name="Power M.L."/>
            <person name="Jones G."/>
            <person name="Ransome R.D."/>
            <person name="Dechmann D.K.N."/>
            <person name="Locatelli A.G."/>
            <person name="Puechmaille S.J."/>
            <person name="Fedrigo O."/>
            <person name="Jarvis E.D."/>
            <person name="Hiller M."/>
            <person name="Vernes S.C."/>
            <person name="Myers E.W."/>
            <person name="Teeling E.C."/>
        </authorList>
    </citation>
    <scope>NUCLEOTIDE SEQUENCE [LARGE SCALE GENOMIC DNA]</scope>
    <source>
        <strain evidence="2">MMyoMyo1</strain>
        <tissue evidence="2">Flight muscle</tissue>
    </source>
</reference>
<protein>
    <submittedName>
        <fullName evidence="2">Uncharacterized protein</fullName>
    </submittedName>
</protein>
<feature type="region of interest" description="Disordered" evidence="1">
    <location>
        <begin position="119"/>
        <end position="140"/>
    </location>
</feature>
<evidence type="ECO:0000313" key="2">
    <source>
        <dbReference type="EMBL" id="KAF6341436.1"/>
    </source>
</evidence>
<dbReference type="AlphaFoldDB" id="A0A7J7WW28"/>
<name>A0A7J7WW28_MYOMY</name>
<keyword evidence="3" id="KW-1185">Reference proteome</keyword>
<gene>
    <name evidence="2" type="ORF">mMyoMyo1_011867</name>
</gene>
<evidence type="ECO:0000313" key="3">
    <source>
        <dbReference type="Proteomes" id="UP000527355"/>
    </source>
</evidence>
<organism evidence="2 3">
    <name type="scientific">Myotis myotis</name>
    <name type="common">Greater mouse-eared bat</name>
    <name type="synonym">Vespertilio myotis</name>
    <dbReference type="NCBI Taxonomy" id="51298"/>
    <lineage>
        <taxon>Eukaryota</taxon>
        <taxon>Metazoa</taxon>
        <taxon>Chordata</taxon>
        <taxon>Craniata</taxon>
        <taxon>Vertebrata</taxon>
        <taxon>Euteleostomi</taxon>
        <taxon>Mammalia</taxon>
        <taxon>Eutheria</taxon>
        <taxon>Laurasiatheria</taxon>
        <taxon>Chiroptera</taxon>
        <taxon>Yangochiroptera</taxon>
        <taxon>Vespertilionidae</taxon>
        <taxon>Myotis</taxon>
    </lineage>
</organism>
<sequence>MPISRAGGFSPLSWVCPGAHLLLREAPLDLQPSPVLPRGRKGPSLECIPQRLELPDGCVSSAAPSAFPGSAICQAAAAGANKACLFLPWCWLFAVSRGWRQTAAGLSAPVSSSGTGACAGPLPLSPHPSPSPPGRAGLPWTALGLPRGSLGLASAALASPGEATGMEG</sequence>
<evidence type="ECO:0000256" key="1">
    <source>
        <dbReference type="SAM" id="MobiDB-lite"/>
    </source>
</evidence>
<feature type="compositionally biased region" description="Pro residues" evidence="1">
    <location>
        <begin position="123"/>
        <end position="133"/>
    </location>
</feature>
<proteinExistence type="predicted"/>
<dbReference type="Proteomes" id="UP000527355">
    <property type="component" value="Unassembled WGS sequence"/>
</dbReference>
<comment type="caution">
    <text evidence="2">The sequence shown here is derived from an EMBL/GenBank/DDBJ whole genome shotgun (WGS) entry which is preliminary data.</text>
</comment>